<keyword evidence="3" id="KW-1185">Reference proteome</keyword>
<proteinExistence type="predicted"/>
<protein>
    <submittedName>
        <fullName evidence="2">Uncharacterized protein</fullName>
    </submittedName>
</protein>
<dbReference type="AlphaFoldDB" id="A0A026WI41"/>
<gene>
    <name evidence="2" type="ORF">X777_04064</name>
</gene>
<name>A0A026WI41_OOCBI</name>
<sequence>MGRFDDNGGPRRAKVTERAEVSPPVPRSCRRESRFHACTCVLVRIPTQTYASSIEYGALESKERHGHSENRQAGQAKKKSYPEWCEDGYSARTGNRRREEEAKGGEKERDGERYCEEQGGKRDLSRSDVEDRTCSTGSSCSTIPGRKRER</sequence>
<feature type="compositionally biased region" description="Basic and acidic residues" evidence="1">
    <location>
        <begin position="1"/>
        <end position="20"/>
    </location>
</feature>
<organism evidence="2 3">
    <name type="scientific">Ooceraea biroi</name>
    <name type="common">Clonal raider ant</name>
    <name type="synonym">Cerapachys biroi</name>
    <dbReference type="NCBI Taxonomy" id="2015173"/>
    <lineage>
        <taxon>Eukaryota</taxon>
        <taxon>Metazoa</taxon>
        <taxon>Ecdysozoa</taxon>
        <taxon>Arthropoda</taxon>
        <taxon>Hexapoda</taxon>
        <taxon>Insecta</taxon>
        <taxon>Pterygota</taxon>
        <taxon>Neoptera</taxon>
        <taxon>Endopterygota</taxon>
        <taxon>Hymenoptera</taxon>
        <taxon>Apocrita</taxon>
        <taxon>Aculeata</taxon>
        <taxon>Formicoidea</taxon>
        <taxon>Formicidae</taxon>
        <taxon>Dorylinae</taxon>
        <taxon>Ooceraea</taxon>
    </lineage>
</organism>
<dbReference type="EMBL" id="KK107191">
    <property type="protein sequence ID" value="EZA55717.1"/>
    <property type="molecule type" value="Genomic_DNA"/>
</dbReference>
<reference evidence="2 3" key="1">
    <citation type="journal article" date="2014" name="Curr. Biol.">
        <title>The genome of the clonal raider ant Cerapachys biroi.</title>
        <authorList>
            <person name="Oxley P.R."/>
            <person name="Ji L."/>
            <person name="Fetter-Pruneda I."/>
            <person name="McKenzie S.K."/>
            <person name="Li C."/>
            <person name="Hu H."/>
            <person name="Zhang G."/>
            <person name="Kronauer D.J."/>
        </authorList>
    </citation>
    <scope>NUCLEOTIDE SEQUENCE [LARGE SCALE GENOMIC DNA]</scope>
</reference>
<feature type="region of interest" description="Disordered" evidence="1">
    <location>
        <begin position="1"/>
        <end position="30"/>
    </location>
</feature>
<feature type="compositionally biased region" description="Basic and acidic residues" evidence="1">
    <location>
        <begin position="96"/>
        <end position="133"/>
    </location>
</feature>
<feature type="compositionally biased region" description="Basic and acidic residues" evidence="1">
    <location>
        <begin position="60"/>
        <end position="70"/>
    </location>
</feature>
<evidence type="ECO:0000256" key="1">
    <source>
        <dbReference type="SAM" id="MobiDB-lite"/>
    </source>
</evidence>
<evidence type="ECO:0000313" key="3">
    <source>
        <dbReference type="Proteomes" id="UP000053097"/>
    </source>
</evidence>
<accession>A0A026WI41</accession>
<evidence type="ECO:0000313" key="2">
    <source>
        <dbReference type="EMBL" id="EZA55717.1"/>
    </source>
</evidence>
<feature type="non-terminal residue" evidence="2">
    <location>
        <position position="150"/>
    </location>
</feature>
<feature type="region of interest" description="Disordered" evidence="1">
    <location>
        <begin position="59"/>
        <end position="150"/>
    </location>
</feature>
<dbReference type="Proteomes" id="UP000053097">
    <property type="component" value="Unassembled WGS sequence"/>
</dbReference>